<sequence length="92" mass="10375">MNTYGPSESDIIPQGFHSLNFDVGTLSCKSGESKVDGQRGRPKVYGYIEFYDYCNEAYSFCAFHMPEKAFEAFDGFCPKSTTFLLQCKLLAQ</sequence>
<dbReference type="Proteomes" id="UP000887565">
    <property type="component" value="Unplaced"/>
</dbReference>
<evidence type="ECO:0000313" key="1">
    <source>
        <dbReference type="Proteomes" id="UP000887565"/>
    </source>
</evidence>
<reference evidence="2" key="1">
    <citation type="submission" date="2022-11" db="UniProtKB">
        <authorList>
            <consortium name="WormBaseParasite"/>
        </authorList>
    </citation>
    <scope>IDENTIFICATION</scope>
</reference>
<name>A0A915HJB5_ROMCU</name>
<evidence type="ECO:0000313" key="2">
    <source>
        <dbReference type="WBParaSite" id="nRc.2.0.1.t01529-RA"/>
    </source>
</evidence>
<keyword evidence="1" id="KW-1185">Reference proteome</keyword>
<dbReference type="WBParaSite" id="nRc.2.0.1.t01529-RA">
    <property type="protein sequence ID" value="nRc.2.0.1.t01529-RA"/>
    <property type="gene ID" value="nRc.2.0.1.g01529"/>
</dbReference>
<accession>A0A915HJB5</accession>
<proteinExistence type="predicted"/>
<organism evidence="1 2">
    <name type="scientific">Romanomermis culicivorax</name>
    <name type="common">Nematode worm</name>
    <dbReference type="NCBI Taxonomy" id="13658"/>
    <lineage>
        <taxon>Eukaryota</taxon>
        <taxon>Metazoa</taxon>
        <taxon>Ecdysozoa</taxon>
        <taxon>Nematoda</taxon>
        <taxon>Enoplea</taxon>
        <taxon>Dorylaimia</taxon>
        <taxon>Mermithida</taxon>
        <taxon>Mermithoidea</taxon>
        <taxon>Mermithidae</taxon>
        <taxon>Romanomermis</taxon>
    </lineage>
</organism>
<dbReference type="AlphaFoldDB" id="A0A915HJB5"/>
<protein>
    <submittedName>
        <fullName evidence="2">Uncharacterized protein</fullName>
    </submittedName>
</protein>